<keyword evidence="1" id="KW-0812">Transmembrane</keyword>
<keyword evidence="1" id="KW-1133">Transmembrane helix</keyword>
<gene>
    <name evidence="2" type="ORF">LSALG_LOCUS37095</name>
</gene>
<dbReference type="Proteomes" id="UP001177003">
    <property type="component" value="Chromosome 8"/>
</dbReference>
<name>A0AA35ZU05_LACSI</name>
<reference evidence="2" key="1">
    <citation type="submission" date="2023-04" db="EMBL/GenBank/DDBJ databases">
        <authorList>
            <person name="Vijverberg K."/>
            <person name="Xiong W."/>
            <person name="Schranz E."/>
        </authorList>
    </citation>
    <scope>NUCLEOTIDE SEQUENCE</scope>
</reference>
<dbReference type="AlphaFoldDB" id="A0AA35ZU05"/>
<organism evidence="2 3">
    <name type="scientific">Lactuca saligna</name>
    <name type="common">Willowleaf lettuce</name>
    <dbReference type="NCBI Taxonomy" id="75948"/>
    <lineage>
        <taxon>Eukaryota</taxon>
        <taxon>Viridiplantae</taxon>
        <taxon>Streptophyta</taxon>
        <taxon>Embryophyta</taxon>
        <taxon>Tracheophyta</taxon>
        <taxon>Spermatophyta</taxon>
        <taxon>Magnoliopsida</taxon>
        <taxon>eudicotyledons</taxon>
        <taxon>Gunneridae</taxon>
        <taxon>Pentapetalae</taxon>
        <taxon>asterids</taxon>
        <taxon>campanulids</taxon>
        <taxon>Asterales</taxon>
        <taxon>Asteraceae</taxon>
        <taxon>Cichorioideae</taxon>
        <taxon>Cichorieae</taxon>
        <taxon>Lactucinae</taxon>
        <taxon>Lactuca</taxon>
    </lineage>
</organism>
<keyword evidence="1" id="KW-0472">Membrane</keyword>
<keyword evidence="3" id="KW-1185">Reference proteome</keyword>
<protein>
    <submittedName>
        <fullName evidence="2">Uncharacterized protein</fullName>
    </submittedName>
</protein>
<evidence type="ECO:0000313" key="2">
    <source>
        <dbReference type="EMBL" id="CAI9298323.1"/>
    </source>
</evidence>
<proteinExistence type="predicted"/>
<evidence type="ECO:0000313" key="3">
    <source>
        <dbReference type="Proteomes" id="UP001177003"/>
    </source>
</evidence>
<feature type="transmembrane region" description="Helical" evidence="1">
    <location>
        <begin position="77"/>
        <end position="100"/>
    </location>
</feature>
<evidence type="ECO:0000256" key="1">
    <source>
        <dbReference type="SAM" id="Phobius"/>
    </source>
</evidence>
<accession>A0AA35ZU05</accession>
<dbReference type="EMBL" id="OX465084">
    <property type="protein sequence ID" value="CAI9298323.1"/>
    <property type="molecule type" value="Genomic_DNA"/>
</dbReference>
<sequence length="173" mass="19820">MLEKDNRGFYLPKNRLEMEVGRRLVGVTHWERRETRKDRICLIKQMSLMGLMGRVDPGLERHMGQAGPKGIIGFLKAIGPINCPILILIAKIVIVVVARIGKIGKKIDLRCSEKQRRLRRERREVFKGWLPLSCHLIIGSDPIMLSRYPGIINRAQGETRPVSWRGNPDGMFN</sequence>